<gene>
    <name evidence="10" type="primary">MCM7</name>
    <name evidence="12" type="ORF">J437_LFUL012288</name>
</gene>
<dbReference type="InterPro" id="IPR031327">
    <property type="entry name" value="MCM"/>
</dbReference>
<dbReference type="GO" id="GO:0003697">
    <property type="term" value="F:single-stranded DNA binding"/>
    <property type="evidence" value="ECO:0007669"/>
    <property type="project" value="TreeGrafter"/>
</dbReference>
<comment type="subcellular location">
    <subcellularLocation>
        <location evidence="1 10">Nucleus</location>
    </subcellularLocation>
</comment>
<comment type="function">
    <text evidence="10">Acts as component of the MCM2-7 complex (MCM complex) which is the replicative helicase essential for 'once per cell cycle' DNA replication initiation and elongation in eukaryotic cells. The active ATPase sites in the MCM2-7 ring are formed through the interaction surfaces of two neighboring subunits such that a critical structure of a conserved arginine finger motif is provided in trans relative to the ATP-binding site of the Walker A box of the adjacent subunit. The six ATPase active sites, however, are likely to contribute differentially to the complex helicase activity.</text>
</comment>
<sequence length="305" mass="34523">MSDVVYEVLPDFKQNEIVAKDTLDIYIEHRLLLEQRLRQPGEQRDPRNRYPPELMRRFEVYFKDMSSSKSIPIRDVKAQHIGKLVTVRGIVTRGTEVKPLMVVATYTCDQCGAETYQPVGSLTFMPLAICPSEDCRVNKSGGRLYLQSRGSKFIKFQELKVQEHSDQVPVGHIPRTITVFCRGETTRQVLPGDHVSITGIFLPLLRSGFRQIAQGLLSETYLEAHNVLKTSKADDENWDADQPTLTEEEVVRLSEDDFYSKLAGSLAPEIYGHEDVKKALLLLLVGGVDRSPKGMRIRGSKFTII</sequence>
<evidence type="ECO:0000256" key="1">
    <source>
        <dbReference type="ARBA" id="ARBA00004123"/>
    </source>
</evidence>
<evidence type="ECO:0000313" key="12">
    <source>
        <dbReference type="EMBL" id="KAG8231596.1"/>
    </source>
</evidence>
<organism evidence="12 13">
    <name type="scientific">Ladona fulva</name>
    <name type="common">Scarce chaser dragonfly</name>
    <name type="synonym">Libellula fulva</name>
    <dbReference type="NCBI Taxonomy" id="123851"/>
    <lineage>
        <taxon>Eukaryota</taxon>
        <taxon>Metazoa</taxon>
        <taxon>Ecdysozoa</taxon>
        <taxon>Arthropoda</taxon>
        <taxon>Hexapoda</taxon>
        <taxon>Insecta</taxon>
        <taxon>Pterygota</taxon>
        <taxon>Palaeoptera</taxon>
        <taxon>Odonata</taxon>
        <taxon>Epiprocta</taxon>
        <taxon>Anisoptera</taxon>
        <taxon>Libelluloidea</taxon>
        <taxon>Libellulidae</taxon>
        <taxon>Ladona</taxon>
    </lineage>
</organism>
<dbReference type="GO" id="GO:0042555">
    <property type="term" value="C:MCM complex"/>
    <property type="evidence" value="ECO:0007669"/>
    <property type="project" value="InterPro"/>
</dbReference>
<evidence type="ECO:0000256" key="7">
    <source>
        <dbReference type="ARBA" id="ARBA00023125"/>
    </source>
</evidence>
<proteinExistence type="inferred from homology"/>
<dbReference type="Proteomes" id="UP000792457">
    <property type="component" value="Unassembled WGS sequence"/>
</dbReference>
<accession>A0A8K0KCH6</accession>
<dbReference type="GO" id="GO:0005524">
    <property type="term" value="F:ATP binding"/>
    <property type="evidence" value="ECO:0007669"/>
    <property type="project" value="UniProtKB-KW"/>
</dbReference>
<dbReference type="PROSITE" id="PS50051">
    <property type="entry name" value="MCM_2"/>
    <property type="match status" value="1"/>
</dbReference>
<dbReference type="Gene3D" id="2.40.50.140">
    <property type="entry name" value="Nucleic acid-binding proteins"/>
    <property type="match status" value="1"/>
</dbReference>
<keyword evidence="8 10" id="KW-0539">Nucleus</keyword>
<dbReference type="GO" id="GO:0016787">
    <property type="term" value="F:hydrolase activity"/>
    <property type="evidence" value="ECO:0007669"/>
    <property type="project" value="UniProtKB-KW"/>
</dbReference>
<dbReference type="GO" id="GO:0017116">
    <property type="term" value="F:single-stranded DNA helicase activity"/>
    <property type="evidence" value="ECO:0007669"/>
    <property type="project" value="TreeGrafter"/>
</dbReference>
<dbReference type="PRINTS" id="PR01663">
    <property type="entry name" value="MCMPROTEIN7"/>
</dbReference>
<evidence type="ECO:0000256" key="8">
    <source>
        <dbReference type="ARBA" id="ARBA00023242"/>
    </source>
</evidence>
<evidence type="ECO:0000256" key="6">
    <source>
        <dbReference type="ARBA" id="ARBA00022840"/>
    </source>
</evidence>
<dbReference type="PANTHER" id="PTHR11630">
    <property type="entry name" value="DNA REPLICATION LICENSING FACTOR MCM FAMILY MEMBER"/>
    <property type="match status" value="1"/>
</dbReference>
<keyword evidence="6 10" id="KW-0067">ATP-binding</keyword>
<dbReference type="Gene3D" id="2.20.28.10">
    <property type="match status" value="1"/>
</dbReference>
<reference evidence="12" key="2">
    <citation type="submission" date="2017-10" db="EMBL/GenBank/DDBJ databases">
        <title>Ladona fulva Genome sequencing and assembly.</title>
        <authorList>
            <person name="Murali S."/>
            <person name="Richards S."/>
            <person name="Bandaranaike D."/>
            <person name="Bellair M."/>
            <person name="Blankenburg K."/>
            <person name="Chao H."/>
            <person name="Dinh H."/>
            <person name="Doddapaneni H."/>
            <person name="Dugan-Rocha S."/>
            <person name="Elkadiri S."/>
            <person name="Gnanaolivu R."/>
            <person name="Hernandez B."/>
            <person name="Skinner E."/>
            <person name="Javaid M."/>
            <person name="Lee S."/>
            <person name="Li M."/>
            <person name="Ming W."/>
            <person name="Munidasa M."/>
            <person name="Muniz J."/>
            <person name="Nguyen L."/>
            <person name="Hughes D."/>
            <person name="Osuji N."/>
            <person name="Pu L.-L."/>
            <person name="Puazo M."/>
            <person name="Qu C."/>
            <person name="Quiroz J."/>
            <person name="Raj R."/>
            <person name="Weissenberger G."/>
            <person name="Xin Y."/>
            <person name="Zou X."/>
            <person name="Han Y."/>
            <person name="Worley K."/>
            <person name="Muzny D."/>
            <person name="Gibbs R."/>
        </authorList>
    </citation>
    <scope>NUCLEOTIDE SEQUENCE</scope>
    <source>
        <strain evidence="12">Sampled in the wild</strain>
    </source>
</reference>
<evidence type="ECO:0000256" key="9">
    <source>
        <dbReference type="ARBA" id="ARBA00023306"/>
    </source>
</evidence>
<comment type="similarity">
    <text evidence="10">Belongs to the MCM family.</text>
</comment>
<dbReference type="EC" id="3.6.4.12" evidence="10"/>
<dbReference type="InterPro" id="IPR008050">
    <property type="entry name" value="MCM7"/>
</dbReference>
<dbReference type="EMBL" id="KZ308561">
    <property type="protein sequence ID" value="KAG8231596.1"/>
    <property type="molecule type" value="Genomic_DNA"/>
</dbReference>
<comment type="catalytic activity">
    <reaction evidence="10">
        <text>ATP + H2O = ADP + phosphate + H(+)</text>
        <dbReference type="Rhea" id="RHEA:13065"/>
        <dbReference type="ChEBI" id="CHEBI:15377"/>
        <dbReference type="ChEBI" id="CHEBI:15378"/>
        <dbReference type="ChEBI" id="CHEBI:30616"/>
        <dbReference type="ChEBI" id="CHEBI:43474"/>
        <dbReference type="ChEBI" id="CHEBI:456216"/>
        <dbReference type="EC" id="3.6.4.12"/>
    </reaction>
</comment>
<reference evidence="12" key="1">
    <citation type="submission" date="2013-04" db="EMBL/GenBank/DDBJ databases">
        <authorList>
            <person name="Qu J."/>
            <person name="Murali S.C."/>
            <person name="Bandaranaike D."/>
            <person name="Bellair M."/>
            <person name="Blankenburg K."/>
            <person name="Chao H."/>
            <person name="Dinh H."/>
            <person name="Doddapaneni H."/>
            <person name="Downs B."/>
            <person name="Dugan-Rocha S."/>
            <person name="Elkadiri S."/>
            <person name="Gnanaolivu R.D."/>
            <person name="Hernandez B."/>
            <person name="Javaid M."/>
            <person name="Jayaseelan J.C."/>
            <person name="Lee S."/>
            <person name="Li M."/>
            <person name="Ming W."/>
            <person name="Munidasa M."/>
            <person name="Muniz J."/>
            <person name="Nguyen L."/>
            <person name="Ongeri F."/>
            <person name="Osuji N."/>
            <person name="Pu L.-L."/>
            <person name="Puazo M."/>
            <person name="Qu C."/>
            <person name="Quiroz J."/>
            <person name="Raj R."/>
            <person name="Weissenberger G."/>
            <person name="Xin Y."/>
            <person name="Zou X."/>
            <person name="Han Y."/>
            <person name="Richards S."/>
            <person name="Worley K."/>
            <person name="Muzny D."/>
            <person name="Gibbs R."/>
        </authorList>
    </citation>
    <scope>NUCLEOTIDE SEQUENCE</scope>
    <source>
        <strain evidence="12">Sampled in the wild</strain>
    </source>
</reference>
<dbReference type="GO" id="GO:0006270">
    <property type="term" value="P:DNA replication initiation"/>
    <property type="evidence" value="ECO:0007669"/>
    <property type="project" value="InterPro"/>
</dbReference>
<dbReference type="OrthoDB" id="3207464at2759"/>
<keyword evidence="7 10" id="KW-0238">DNA-binding</keyword>
<keyword evidence="9 10" id="KW-0131">Cell cycle</keyword>
<evidence type="ECO:0000256" key="10">
    <source>
        <dbReference type="RuleBase" id="RU365012"/>
    </source>
</evidence>
<keyword evidence="3 10" id="KW-0547">Nucleotide-binding</keyword>
<protein>
    <recommendedName>
        <fullName evidence="10">DNA replication licensing factor MCM7</fullName>
        <ecNumber evidence="10">3.6.4.12</ecNumber>
    </recommendedName>
</protein>
<keyword evidence="2 10" id="KW-0235">DNA replication</keyword>
<name>A0A8K0KCH6_LADFU</name>
<feature type="domain" description="MCM C-terminal AAA(+) ATPase" evidence="11">
    <location>
        <begin position="258"/>
        <end position="305"/>
    </location>
</feature>
<dbReference type="SMART" id="SM00350">
    <property type="entry name" value="MCM"/>
    <property type="match status" value="1"/>
</dbReference>
<keyword evidence="5 10" id="KW-0347">Helicase</keyword>
<dbReference type="Pfam" id="PF17207">
    <property type="entry name" value="MCM_OB"/>
    <property type="match status" value="1"/>
</dbReference>
<keyword evidence="4 10" id="KW-0378">Hydrolase</keyword>
<dbReference type="GO" id="GO:0000727">
    <property type="term" value="P:double-strand break repair via break-induced replication"/>
    <property type="evidence" value="ECO:0007669"/>
    <property type="project" value="TreeGrafter"/>
</dbReference>
<evidence type="ECO:0000259" key="11">
    <source>
        <dbReference type="PROSITE" id="PS50051"/>
    </source>
</evidence>
<evidence type="ECO:0000256" key="2">
    <source>
        <dbReference type="ARBA" id="ARBA00022705"/>
    </source>
</evidence>
<dbReference type="Pfam" id="PF00493">
    <property type="entry name" value="MCM"/>
    <property type="match status" value="1"/>
</dbReference>
<evidence type="ECO:0000313" key="13">
    <source>
        <dbReference type="Proteomes" id="UP000792457"/>
    </source>
</evidence>
<dbReference type="FunFam" id="2.20.28.10:FF:000004">
    <property type="entry name" value="DNA replication licensing factor MCM7"/>
    <property type="match status" value="1"/>
</dbReference>
<dbReference type="InterPro" id="IPR001208">
    <property type="entry name" value="MCM_dom"/>
</dbReference>
<dbReference type="PANTHER" id="PTHR11630:SF26">
    <property type="entry name" value="DNA REPLICATION LICENSING FACTOR MCM7"/>
    <property type="match status" value="1"/>
</dbReference>
<dbReference type="InterPro" id="IPR027417">
    <property type="entry name" value="P-loop_NTPase"/>
</dbReference>
<dbReference type="InterPro" id="IPR033762">
    <property type="entry name" value="MCM_OB"/>
</dbReference>
<dbReference type="AlphaFoldDB" id="A0A8K0KCH6"/>
<evidence type="ECO:0000256" key="5">
    <source>
        <dbReference type="ARBA" id="ARBA00022806"/>
    </source>
</evidence>
<dbReference type="Gene3D" id="3.40.50.300">
    <property type="entry name" value="P-loop containing nucleotide triphosphate hydrolases"/>
    <property type="match status" value="1"/>
</dbReference>
<dbReference type="GO" id="GO:0005634">
    <property type="term" value="C:nucleus"/>
    <property type="evidence" value="ECO:0007669"/>
    <property type="project" value="UniProtKB-SubCell"/>
</dbReference>
<comment type="caution">
    <text evidence="12">The sequence shown here is derived from an EMBL/GenBank/DDBJ whole genome shotgun (WGS) entry which is preliminary data.</text>
</comment>
<dbReference type="SUPFAM" id="SSF50249">
    <property type="entry name" value="Nucleic acid-binding proteins"/>
    <property type="match status" value="1"/>
</dbReference>
<dbReference type="InterPro" id="IPR012340">
    <property type="entry name" value="NA-bd_OB-fold"/>
</dbReference>
<keyword evidence="13" id="KW-1185">Reference proteome</keyword>
<evidence type="ECO:0000256" key="3">
    <source>
        <dbReference type="ARBA" id="ARBA00022741"/>
    </source>
</evidence>
<dbReference type="GO" id="GO:0006271">
    <property type="term" value="P:DNA strand elongation involved in DNA replication"/>
    <property type="evidence" value="ECO:0007669"/>
    <property type="project" value="TreeGrafter"/>
</dbReference>
<evidence type="ECO:0000256" key="4">
    <source>
        <dbReference type="ARBA" id="ARBA00022801"/>
    </source>
</evidence>